<accession>A0ABM9WVQ8</accession>
<reference evidence="6" key="1">
    <citation type="submission" date="2006-10" db="EMBL/GenBank/DDBJ databases">
        <authorList>
            <person name="Heidelberg J."/>
            <person name="Sebastian Y."/>
        </authorList>
    </citation>
    <scope>NUCLEOTIDE SEQUENCE [LARGE SCALE GENOMIC DNA]</scope>
    <source>
        <strain evidence="6">EX25</strain>
    </source>
</reference>
<dbReference type="SUPFAM" id="SSF103473">
    <property type="entry name" value="MFS general substrate transporter"/>
    <property type="match status" value="1"/>
</dbReference>
<protein>
    <submittedName>
        <fullName evidence="5">Transporter, major facilitator family</fullName>
    </submittedName>
</protein>
<feature type="transmembrane region" description="Helical" evidence="4">
    <location>
        <begin position="296"/>
        <end position="317"/>
    </location>
</feature>
<dbReference type="Gene3D" id="1.20.1250.20">
    <property type="entry name" value="MFS general substrate transporter like domains"/>
    <property type="match status" value="2"/>
</dbReference>
<evidence type="ECO:0000256" key="2">
    <source>
        <dbReference type="ARBA" id="ARBA00022989"/>
    </source>
</evidence>
<dbReference type="InterPro" id="IPR052528">
    <property type="entry name" value="Sugar_transport-like"/>
</dbReference>
<feature type="transmembrane region" description="Helical" evidence="4">
    <location>
        <begin position="136"/>
        <end position="156"/>
    </location>
</feature>
<feature type="transmembrane region" description="Helical" evidence="4">
    <location>
        <begin position="14"/>
        <end position="37"/>
    </location>
</feature>
<dbReference type="InterPro" id="IPR011701">
    <property type="entry name" value="MFS"/>
</dbReference>
<proteinExistence type="predicted"/>
<dbReference type="PANTHER" id="PTHR23526">
    <property type="entry name" value="INTEGRAL MEMBRANE TRANSPORT PROTEIN-RELATED"/>
    <property type="match status" value="1"/>
</dbReference>
<dbReference type="Proteomes" id="UP000242664">
    <property type="component" value="Unassembled WGS sequence"/>
</dbReference>
<evidence type="ECO:0000313" key="5">
    <source>
        <dbReference type="EMBL" id="EDN57527.1"/>
    </source>
</evidence>
<dbReference type="PANTHER" id="PTHR23526:SF2">
    <property type="entry name" value="MAJOR FACILITATOR SUPERFAMILY (MFS) PROFILE DOMAIN-CONTAINING PROTEIN"/>
    <property type="match status" value="1"/>
</dbReference>
<feature type="transmembrane region" description="Helical" evidence="4">
    <location>
        <begin position="329"/>
        <end position="353"/>
    </location>
</feature>
<keyword evidence="1 4" id="KW-0812">Transmembrane</keyword>
<organism evidence="5 6">
    <name type="scientific">Vibrio antiquarius (strain Ex25)</name>
    <dbReference type="NCBI Taxonomy" id="150340"/>
    <lineage>
        <taxon>Bacteria</taxon>
        <taxon>Pseudomonadati</taxon>
        <taxon>Pseudomonadota</taxon>
        <taxon>Gammaproteobacteria</taxon>
        <taxon>Vibrionales</taxon>
        <taxon>Vibrionaceae</taxon>
        <taxon>Vibrio</taxon>
        <taxon>Vibrio diabolicus subgroup</taxon>
    </lineage>
</organism>
<evidence type="ECO:0000256" key="3">
    <source>
        <dbReference type="ARBA" id="ARBA00023136"/>
    </source>
</evidence>
<dbReference type="GeneID" id="45029947"/>
<evidence type="ECO:0000256" key="4">
    <source>
        <dbReference type="SAM" id="Phobius"/>
    </source>
</evidence>
<feature type="transmembrane region" description="Helical" evidence="4">
    <location>
        <begin position="57"/>
        <end position="73"/>
    </location>
</feature>
<dbReference type="InterPro" id="IPR036259">
    <property type="entry name" value="MFS_trans_sf"/>
</dbReference>
<name>A0ABM9WVQ8_VIBAE</name>
<keyword evidence="2 4" id="KW-1133">Transmembrane helix</keyword>
<dbReference type="Pfam" id="PF07690">
    <property type="entry name" value="MFS_1"/>
    <property type="match status" value="1"/>
</dbReference>
<dbReference type="EMBL" id="DS267817">
    <property type="protein sequence ID" value="EDN57527.1"/>
    <property type="molecule type" value="Genomic_DNA"/>
</dbReference>
<keyword evidence="6" id="KW-1185">Reference proteome</keyword>
<sequence>MTTSSQGWRTPQNFLLLISIIVPIAFSTWMALLNNFVIEKANFDGADIGLLQSVREVPGFLAFTAVFVLLFIREQRFMLVSLAMLTLGTALTGYFPTLYGLLFTTLLMSTGFHYFETLKQSLSLQWLSKEEAPEMLGKFISVGALASLFTYGAIWVSLEQLKLDFKTVYLMAGGLGFVLILVMAFAFPQFKTKVPQNKKLILRKRYWLYYALTFMSGARRQIFTVFAGFLMVEKFGYSAADITLLFLINYVFNFLFAKRIGRFIGVVGERKALMFEYVGLIFVFVGYGLVQTAEWAAALYVVDHLFFALALAIKTYFQKIADPADMASTAGVAFTINHIAAVVIPVTFGVIWLVSPASVFYIGAGMAAVSLLLSLNIPAKPEEGNETRLLKWS</sequence>
<evidence type="ECO:0000313" key="6">
    <source>
        <dbReference type="Proteomes" id="UP000242664"/>
    </source>
</evidence>
<keyword evidence="3 4" id="KW-0472">Membrane</keyword>
<evidence type="ECO:0000256" key="1">
    <source>
        <dbReference type="ARBA" id="ARBA00022692"/>
    </source>
</evidence>
<feature type="transmembrane region" description="Helical" evidence="4">
    <location>
        <begin position="168"/>
        <end position="187"/>
    </location>
</feature>
<feature type="transmembrane region" description="Helical" evidence="4">
    <location>
        <begin position="207"/>
        <end position="229"/>
    </location>
</feature>
<feature type="transmembrane region" description="Helical" evidence="4">
    <location>
        <begin position="235"/>
        <end position="252"/>
    </location>
</feature>
<feature type="transmembrane region" description="Helical" evidence="4">
    <location>
        <begin position="273"/>
        <end position="290"/>
    </location>
</feature>
<gene>
    <name evidence="5" type="ORF">VEx25_A1197</name>
</gene>
<feature type="transmembrane region" description="Helical" evidence="4">
    <location>
        <begin position="93"/>
        <end position="115"/>
    </location>
</feature>
<dbReference type="RefSeq" id="WP_005394895.1">
    <property type="nucleotide sequence ID" value="NC_013457.1"/>
</dbReference>
<feature type="transmembrane region" description="Helical" evidence="4">
    <location>
        <begin position="359"/>
        <end position="379"/>
    </location>
</feature>